<feature type="transmembrane region" description="Helical" evidence="5">
    <location>
        <begin position="21"/>
        <end position="38"/>
    </location>
</feature>
<accession>A0ABQ5LPE9</accession>
<evidence type="ECO:0000256" key="1">
    <source>
        <dbReference type="ARBA" id="ARBA00004127"/>
    </source>
</evidence>
<protein>
    <submittedName>
        <fullName evidence="6">Uncharacterized protein</fullName>
    </submittedName>
</protein>
<reference evidence="6" key="1">
    <citation type="journal article" date="2023" name="Int. J. Syst. Evol. Microbiol.">
        <title>Sinisalibacter aestuarii sp. nov., isolated from estuarine sediment of the Arakawa River.</title>
        <authorList>
            <person name="Arafat S.T."/>
            <person name="Hirano S."/>
            <person name="Sato A."/>
            <person name="Takeuchi K."/>
            <person name="Yasuda T."/>
            <person name="Terahara T."/>
            <person name="Hamada M."/>
            <person name="Kobayashi T."/>
        </authorList>
    </citation>
    <scope>NUCLEOTIDE SEQUENCE</scope>
    <source>
        <strain evidence="6">B-399</strain>
    </source>
</reference>
<comment type="subcellular location">
    <subcellularLocation>
        <location evidence="1">Endomembrane system</location>
        <topology evidence="1">Multi-pass membrane protein</topology>
    </subcellularLocation>
</comment>
<comment type="caution">
    <text evidence="6">The sequence shown here is derived from an EMBL/GenBank/DDBJ whole genome shotgun (WGS) entry which is preliminary data.</text>
</comment>
<keyword evidence="2 5" id="KW-0812">Transmembrane</keyword>
<feature type="transmembrane region" description="Helical" evidence="5">
    <location>
        <begin position="92"/>
        <end position="114"/>
    </location>
</feature>
<evidence type="ECO:0000256" key="3">
    <source>
        <dbReference type="ARBA" id="ARBA00022989"/>
    </source>
</evidence>
<dbReference type="EMBL" id="BROH01000001">
    <property type="protein sequence ID" value="GKY86814.1"/>
    <property type="molecule type" value="Genomic_DNA"/>
</dbReference>
<evidence type="ECO:0000256" key="5">
    <source>
        <dbReference type="SAM" id="Phobius"/>
    </source>
</evidence>
<proteinExistence type="predicted"/>
<evidence type="ECO:0000256" key="4">
    <source>
        <dbReference type="ARBA" id="ARBA00023136"/>
    </source>
</evidence>
<gene>
    <name evidence="6" type="ORF">STA1M1_06830</name>
</gene>
<feature type="transmembrane region" description="Helical" evidence="5">
    <location>
        <begin position="50"/>
        <end position="72"/>
    </location>
</feature>
<dbReference type="Gene3D" id="1.20.120.1630">
    <property type="match status" value="1"/>
</dbReference>
<dbReference type="Proteomes" id="UP001144205">
    <property type="component" value="Unassembled WGS sequence"/>
</dbReference>
<keyword evidence="7" id="KW-1185">Reference proteome</keyword>
<evidence type="ECO:0000256" key="2">
    <source>
        <dbReference type="ARBA" id="ARBA00022692"/>
    </source>
</evidence>
<organism evidence="6 7">
    <name type="scientific">Sinisalibacter aestuarii</name>
    <dbReference type="NCBI Taxonomy" id="2949426"/>
    <lineage>
        <taxon>Bacteria</taxon>
        <taxon>Pseudomonadati</taxon>
        <taxon>Pseudomonadota</taxon>
        <taxon>Alphaproteobacteria</taxon>
        <taxon>Rhodobacterales</taxon>
        <taxon>Roseobacteraceae</taxon>
        <taxon>Sinisalibacter</taxon>
    </lineage>
</organism>
<dbReference type="Pfam" id="PF04191">
    <property type="entry name" value="PEMT"/>
    <property type="match status" value="1"/>
</dbReference>
<keyword evidence="3 5" id="KW-1133">Transmembrane helix</keyword>
<evidence type="ECO:0000313" key="7">
    <source>
        <dbReference type="Proteomes" id="UP001144205"/>
    </source>
</evidence>
<dbReference type="RefSeq" id="WP_281840768.1">
    <property type="nucleotide sequence ID" value="NZ_BROH01000001.1"/>
</dbReference>
<feature type="transmembrane region" description="Helical" evidence="5">
    <location>
        <begin position="184"/>
        <end position="207"/>
    </location>
</feature>
<name>A0ABQ5LPE9_9RHOB</name>
<feature type="transmembrane region" description="Helical" evidence="5">
    <location>
        <begin position="126"/>
        <end position="150"/>
    </location>
</feature>
<evidence type="ECO:0000313" key="6">
    <source>
        <dbReference type="EMBL" id="GKY86814.1"/>
    </source>
</evidence>
<sequence>MATLDEIRAKSTWGQILEGQPQHAIMAILLTIGALSLLRPGEASLLGLTGAGWARVGIALALIHQVIVAVVFRLELHRNAMTRLFGARDMKVWAMIFMPLLAARPLTALLAGWADDVPITPYRLPEILLGLALLAPAIWGMHSTLVHFTLRRALGGDHFREEIRALPKVTGGVFSYTENGMYGVVFLGLWGIALLFGSWNALVLALFQHAYIWVHMYTTEAPDMRRLYGEGA</sequence>
<dbReference type="InterPro" id="IPR007318">
    <property type="entry name" value="Phopholipid_MeTrfase"/>
</dbReference>
<keyword evidence="4 5" id="KW-0472">Membrane</keyword>